<dbReference type="EMBL" id="FPHL01000044">
    <property type="protein sequence ID" value="SFV66390.1"/>
    <property type="molecule type" value="Genomic_DNA"/>
</dbReference>
<feature type="transmembrane region" description="Helical" evidence="1">
    <location>
        <begin position="6"/>
        <end position="27"/>
    </location>
</feature>
<proteinExistence type="predicted"/>
<organism evidence="2">
    <name type="scientific">hydrothermal vent metagenome</name>
    <dbReference type="NCBI Taxonomy" id="652676"/>
    <lineage>
        <taxon>unclassified sequences</taxon>
        <taxon>metagenomes</taxon>
        <taxon>ecological metagenomes</taxon>
    </lineage>
</organism>
<keyword evidence="1" id="KW-0472">Membrane</keyword>
<keyword evidence="1" id="KW-1133">Transmembrane helix</keyword>
<protein>
    <submittedName>
        <fullName evidence="2">Uncharacterized protein</fullName>
    </submittedName>
</protein>
<sequence length="59" mass="7155">MSFGDYVYIVAVILFAYMTFVIIRNNFRSKFDAQERRKDLADEYEEDYIVDEQQESKED</sequence>
<keyword evidence="1" id="KW-0812">Transmembrane</keyword>
<evidence type="ECO:0000313" key="2">
    <source>
        <dbReference type="EMBL" id="SFV66390.1"/>
    </source>
</evidence>
<reference evidence="2" key="1">
    <citation type="submission" date="2016-10" db="EMBL/GenBank/DDBJ databases">
        <authorList>
            <person name="de Groot N.N."/>
        </authorList>
    </citation>
    <scope>NUCLEOTIDE SEQUENCE</scope>
</reference>
<evidence type="ECO:0000256" key="1">
    <source>
        <dbReference type="SAM" id="Phobius"/>
    </source>
</evidence>
<gene>
    <name evidence="2" type="ORF">MNB_SV-10-810</name>
</gene>
<accession>A0A1W1CKG5</accession>
<dbReference type="AlphaFoldDB" id="A0A1W1CKG5"/>
<name>A0A1W1CKG5_9ZZZZ</name>